<dbReference type="InterPro" id="IPR016181">
    <property type="entry name" value="Acyl_CoA_acyltransferase"/>
</dbReference>
<keyword evidence="2" id="KW-0808">Transferase</keyword>
<sequence>MADLPIECEILTDYGKLPEASKVIHSFGQSTERYQQIVRDCTREDNAFGFELKECISSKLSWCNDTPSENFIITATQDNKIVGVAVLRTFTESREGRRFRTDKQLNTRPTLQRGCDDKDVVKYKSELLRWGVDCVALERDRSANWAMYLAIPRDKPFYIITKFGVLPHLQSHGHGRKLMEYVQEFADSGGRELVYVTAHGDGVEFFKKCGFPAPDETHGEGQEPNMYALRRPEGGF</sequence>
<dbReference type="Pfam" id="PF00583">
    <property type="entry name" value="Acetyltransf_1"/>
    <property type="match status" value="1"/>
</dbReference>
<dbReference type="SUPFAM" id="SSF55729">
    <property type="entry name" value="Acyl-CoA N-acyltransferases (Nat)"/>
    <property type="match status" value="1"/>
</dbReference>
<gene>
    <name evidence="2" type="ORF">UCREL1_2425</name>
</gene>
<dbReference type="PANTHER" id="PTHR42791:SF1">
    <property type="entry name" value="N-ACETYLTRANSFERASE DOMAIN-CONTAINING PROTEIN"/>
    <property type="match status" value="1"/>
</dbReference>
<dbReference type="Proteomes" id="UP000012174">
    <property type="component" value="Unassembled WGS sequence"/>
</dbReference>
<dbReference type="EMBL" id="KB705841">
    <property type="protein sequence ID" value="EMR70550.1"/>
    <property type="molecule type" value="Genomic_DNA"/>
</dbReference>
<proteinExistence type="predicted"/>
<evidence type="ECO:0000313" key="2">
    <source>
        <dbReference type="EMBL" id="EMR70550.1"/>
    </source>
</evidence>
<organism evidence="2 3">
    <name type="scientific">Eutypa lata (strain UCR-EL1)</name>
    <name type="common">Grapevine dieback disease fungus</name>
    <name type="synonym">Eutypa armeniacae</name>
    <dbReference type="NCBI Taxonomy" id="1287681"/>
    <lineage>
        <taxon>Eukaryota</taxon>
        <taxon>Fungi</taxon>
        <taxon>Dikarya</taxon>
        <taxon>Ascomycota</taxon>
        <taxon>Pezizomycotina</taxon>
        <taxon>Sordariomycetes</taxon>
        <taxon>Xylariomycetidae</taxon>
        <taxon>Xylariales</taxon>
        <taxon>Diatrypaceae</taxon>
        <taxon>Eutypa</taxon>
    </lineage>
</organism>
<dbReference type="Gene3D" id="3.40.630.30">
    <property type="match status" value="1"/>
</dbReference>
<dbReference type="PANTHER" id="PTHR42791">
    <property type="entry name" value="GNAT FAMILY ACETYLTRANSFERASE"/>
    <property type="match status" value="1"/>
</dbReference>
<feature type="domain" description="N-acetyltransferase" evidence="1">
    <location>
        <begin position="85"/>
        <end position="234"/>
    </location>
</feature>
<protein>
    <submittedName>
        <fullName evidence="2">Putative acetyltransferase protein</fullName>
    </submittedName>
</protein>
<dbReference type="CDD" id="cd04301">
    <property type="entry name" value="NAT_SF"/>
    <property type="match status" value="1"/>
</dbReference>
<dbReference type="AlphaFoldDB" id="M7TV77"/>
<dbReference type="InterPro" id="IPR000182">
    <property type="entry name" value="GNAT_dom"/>
</dbReference>
<dbReference type="KEGG" id="ela:UCREL1_2425"/>
<dbReference type="GO" id="GO:0016747">
    <property type="term" value="F:acyltransferase activity, transferring groups other than amino-acyl groups"/>
    <property type="evidence" value="ECO:0007669"/>
    <property type="project" value="InterPro"/>
</dbReference>
<dbReference type="InterPro" id="IPR052523">
    <property type="entry name" value="Trichothecene_AcTrans"/>
</dbReference>
<evidence type="ECO:0000313" key="3">
    <source>
        <dbReference type="Proteomes" id="UP000012174"/>
    </source>
</evidence>
<evidence type="ECO:0000259" key="1">
    <source>
        <dbReference type="PROSITE" id="PS51186"/>
    </source>
</evidence>
<name>M7TV77_EUTLA</name>
<keyword evidence="3" id="KW-1185">Reference proteome</keyword>
<dbReference type="HOGENOM" id="CLU_1175432_0_0_1"/>
<reference evidence="3" key="1">
    <citation type="journal article" date="2013" name="Genome Announc.">
        <title>Draft genome sequence of the grapevine dieback fungus Eutypa lata UCR-EL1.</title>
        <authorList>
            <person name="Blanco-Ulate B."/>
            <person name="Rolshausen P.E."/>
            <person name="Cantu D."/>
        </authorList>
    </citation>
    <scope>NUCLEOTIDE SEQUENCE [LARGE SCALE GENOMIC DNA]</scope>
    <source>
        <strain evidence="3">UCR-EL1</strain>
    </source>
</reference>
<dbReference type="PROSITE" id="PS51186">
    <property type="entry name" value="GNAT"/>
    <property type="match status" value="1"/>
</dbReference>
<accession>M7TV77</accession>